<comment type="similarity">
    <text evidence="1">Belongs to the UDP-glycosyltransferase family.</text>
</comment>
<dbReference type="FunFam" id="3.40.50.2000:FF:000050">
    <property type="entry name" value="UDP-glucuronosyltransferase"/>
    <property type="match status" value="1"/>
</dbReference>
<keyword evidence="4" id="KW-0812">Transmembrane</keyword>
<keyword evidence="4" id="KW-0472">Membrane</keyword>
<reference evidence="6" key="1">
    <citation type="submission" date="2022-01" db="EMBL/GenBank/DDBJ databases">
        <authorList>
            <person name="King R."/>
        </authorList>
    </citation>
    <scope>NUCLEOTIDE SEQUENCE</scope>
</reference>
<dbReference type="PROSITE" id="PS51257">
    <property type="entry name" value="PROKAR_LIPOPROTEIN"/>
    <property type="match status" value="1"/>
</dbReference>
<dbReference type="PANTHER" id="PTHR48043:SF159">
    <property type="entry name" value="EG:EG0003.4 PROTEIN-RELATED"/>
    <property type="match status" value="1"/>
</dbReference>
<evidence type="ECO:0008006" key="8">
    <source>
        <dbReference type="Google" id="ProtNLM"/>
    </source>
</evidence>
<evidence type="ECO:0000256" key="5">
    <source>
        <dbReference type="SAM" id="SignalP"/>
    </source>
</evidence>
<protein>
    <recommendedName>
        <fullName evidence="8">UDP-glucuronosyltransferase</fullName>
    </recommendedName>
</protein>
<dbReference type="InterPro" id="IPR002213">
    <property type="entry name" value="UDP_glucos_trans"/>
</dbReference>
<accession>A0A9N9TFI9</accession>
<dbReference type="CDD" id="cd03784">
    <property type="entry name" value="GT1_Gtf-like"/>
    <property type="match status" value="1"/>
</dbReference>
<dbReference type="Proteomes" id="UP001153712">
    <property type="component" value="Chromosome 1"/>
</dbReference>
<evidence type="ECO:0000256" key="1">
    <source>
        <dbReference type="ARBA" id="ARBA00009995"/>
    </source>
</evidence>
<dbReference type="AlphaFoldDB" id="A0A9N9TFI9"/>
<dbReference type="EMBL" id="OU900094">
    <property type="protein sequence ID" value="CAG9854841.1"/>
    <property type="molecule type" value="Genomic_DNA"/>
</dbReference>
<dbReference type="OrthoDB" id="5835829at2759"/>
<keyword evidence="7" id="KW-1185">Reference proteome</keyword>
<dbReference type="SUPFAM" id="SSF53756">
    <property type="entry name" value="UDP-Glycosyltransferase/glycogen phosphorylase"/>
    <property type="match status" value="1"/>
</dbReference>
<name>A0A9N9TFI9_PHYSR</name>
<evidence type="ECO:0000313" key="6">
    <source>
        <dbReference type="EMBL" id="CAG9854841.1"/>
    </source>
</evidence>
<dbReference type="Gene3D" id="3.40.50.2000">
    <property type="entry name" value="Glycogen Phosphorylase B"/>
    <property type="match status" value="1"/>
</dbReference>
<feature type="chain" id="PRO_5040263363" description="UDP-glucuronosyltransferase" evidence="5">
    <location>
        <begin position="22"/>
        <end position="534"/>
    </location>
</feature>
<feature type="signal peptide" evidence="5">
    <location>
        <begin position="1"/>
        <end position="21"/>
    </location>
</feature>
<evidence type="ECO:0000256" key="3">
    <source>
        <dbReference type="ARBA" id="ARBA00022679"/>
    </source>
</evidence>
<keyword evidence="5" id="KW-0732">Signal</keyword>
<dbReference type="GO" id="GO:0008194">
    <property type="term" value="F:UDP-glycosyltransferase activity"/>
    <property type="evidence" value="ECO:0007669"/>
    <property type="project" value="InterPro"/>
</dbReference>
<keyword evidence="2" id="KW-0328">Glycosyltransferase</keyword>
<dbReference type="Pfam" id="PF00201">
    <property type="entry name" value="UDPGT"/>
    <property type="match status" value="1"/>
</dbReference>
<keyword evidence="4" id="KW-1133">Transmembrane helix</keyword>
<feature type="transmembrane region" description="Helical" evidence="4">
    <location>
        <begin position="475"/>
        <end position="498"/>
    </location>
</feature>
<evidence type="ECO:0000256" key="4">
    <source>
        <dbReference type="SAM" id="Phobius"/>
    </source>
</evidence>
<dbReference type="PANTHER" id="PTHR48043">
    <property type="entry name" value="EG:EG0003.4 PROTEIN-RELATED"/>
    <property type="match status" value="1"/>
</dbReference>
<organism evidence="6 7">
    <name type="scientific">Phyllotreta striolata</name>
    <name type="common">Striped flea beetle</name>
    <name type="synonym">Crioceris striolata</name>
    <dbReference type="NCBI Taxonomy" id="444603"/>
    <lineage>
        <taxon>Eukaryota</taxon>
        <taxon>Metazoa</taxon>
        <taxon>Ecdysozoa</taxon>
        <taxon>Arthropoda</taxon>
        <taxon>Hexapoda</taxon>
        <taxon>Insecta</taxon>
        <taxon>Pterygota</taxon>
        <taxon>Neoptera</taxon>
        <taxon>Endopterygota</taxon>
        <taxon>Coleoptera</taxon>
        <taxon>Polyphaga</taxon>
        <taxon>Cucujiformia</taxon>
        <taxon>Chrysomeloidea</taxon>
        <taxon>Chrysomelidae</taxon>
        <taxon>Galerucinae</taxon>
        <taxon>Alticini</taxon>
        <taxon>Phyllotreta</taxon>
    </lineage>
</organism>
<sequence length="534" mass="60459">MELKNLLFIIVSVSCVGKIHSAKILGLFPLAAGSHYSLGNTLMRGLAEAGHDVTMISPHNDTNPVKNGSYRNVVLTGFVESYAATMKKINLFSQQTMNSFTYLLKFQKATTALMEKTFQHPNIIELCNSNETFDVVIVEQMTSEAFKYFAYHFKGHLVLFSSVGAESKINYVVGNPTMVSFTPLIDTDFPRDMTLYQRIYNFLLYTFEAAVYKYHWLPFLDTLIQKYYPGAPSIFDINYNVSLVLVNHHESIQESVPLVPNIIPIGGFHVQKPKPLPKDLEEFLNRASEGVIYVSFGSVLKVENLPVDKKEILIRTFANMKQKILWKWEGDDVDNFPPNVKTAKWLPQRDVLAHPNVKLFVFPGGLLSLTEAISNGVPILTMPINADQATNGQIAVSNGYGLSITFRDPNFSEEKLTSMINELLNNSTFKEKAMERSRLFHDREVHPLQKAVYWIEHIIRHGGSHLKVWGVNLPWYQFYSLDVLGIVVMSVAILLAILCRIVKVSRKIICNVTRGNVGNKSKNQHRGSKKMKKH</sequence>
<dbReference type="InterPro" id="IPR050271">
    <property type="entry name" value="UDP-glycosyltransferase"/>
</dbReference>
<evidence type="ECO:0000256" key="2">
    <source>
        <dbReference type="ARBA" id="ARBA00022676"/>
    </source>
</evidence>
<evidence type="ECO:0000313" key="7">
    <source>
        <dbReference type="Proteomes" id="UP001153712"/>
    </source>
</evidence>
<keyword evidence="3" id="KW-0808">Transferase</keyword>
<proteinExistence type="inferred from homology"/>
<gene>
    <name evidence="6" type="ORF">PHYEVI_LOCUS1301</name>
</gene>